<proteinExistence type="predicted"/>
<name>A0A318EPQ8_9FIRM</name>
<evidence type="ECO:0000259" key="1">
    <source>
        <dbReference type="SMART" id="SM00986"/>
    </source>
</evidence>
<gene>
    <name evidence="2" type="ORF">C8E03_102223</name>
</gene>
<dbReference type="InterPro" id="IPR026353">
    <property type="entry name" value="Hypoxan-DNA_Glyclase"/>
</dbReference>
<evidence type="ECO:0000313" key="2">
    <source>
        <dbReference type="EMBL" id="PXV93455.1"/>
    </source>
</evidence>
<dbReference type="SMART" id="SM00986">
    <property type="entry name" value="UDG"/>
    <property type="match status" value="1"/>
</dbReference>
<feature type="domain" description="Uracil-DNA glycosylase-like" evidence="1">
    <location>
        <begin position="12"/>
        <end position="162"/>
    </location>
</feature>
<sequence>MGEYQKIEHTFEPVFDKNSRILILGSLPSVKSREQGFYYGHPQNRFWKVLAGIYECDTPVCIEDKKKMLLYNNIAIWDVIQSCDIVGSSDSSIKNVAPTNLSLIFAQCNIKGIYANGKTAARLYRKFSQKITGLEIIELPSTSPANAAFNLERLIGEWVKIKCN</sequence>
<dbReference type="Proteomes" id="UP000247523">
    <property type="component" value="Unassembled WGS sequence"/>
</dbReference>
<dbReference type="SUPFAM" id="SSF52141">
    <property type="entry name" value="Uracil-DNA glycosylase-like"/>
    <property type="match status" value="1"/>
</dbReference>
<protein>
    <submittedName>
        <fullName evidence="2">G/U mismatch-specific uracil-DNA glycosylase</fullName>
    </submittedName>
</protein>
<dbReference type="NCBIfam" id="TIGR04274">
    <property type="entry name" value="hypoxanDNAglyco"/>
    <property type="match status" value="1"/>
</dbReference>
<accession>A0A318EPQ8</accession>
<evidence type="ECO:0000313" key="3">
    <source>
        <dbReference type="Proteomes" id="UP000247523"/>
    </source>
</evidence>
<dbReference type="SMART" id="SM00987">
    <property type="entry name" value="UreE_C"/>
    <property type="match status" value="1"/>
</dbReference>
<reference evidence="2 3" key="1">
    <citation type="submission" date="2018-05" db="EMBL/GenBank/DDBJ databases">
        <title>Genomic Encyclopedia of Type Strains, Phase IV (KMG-IV): sequencing the most valuable type-strain genomes for metagenomic binning, comparative biology and taxonomic classification.</title>
        <authorList>
            <person name="Goeker M."/>
        </authorList>
    </citation>
    <scope>NUCLEOTIDE SEQUENCE [LARGE SCALE GENOMIC DNA]</scope>
    <source>
        <strain evidence="2 3">DSM 28816</strain>
    </source>
</reference>
<dbReference type="InterPro" id="IPR005122">
    <property type="entry name" value="Uracil-DNA_glycosylase-like"/>
</dbReference>
<dbReference type="CDD" id="cd10032">
    <property type="entry name" value="UDG-F6_HDG"/>
    <property type="match status" value="1"/>
</dbReference>
<dbReference type="InterPro" id="IPR036895">
    <property type="entry name" value="Uracil-DNA_glycosylase-like_sf"/>
</dbReference>
<dbReference type="Gene3D" id="3.40.470.10">
    <property type="entry name" value="Uracil-DNA glycosylase-like domain"/>
    <property type="match status" value="1"/>
</dbReference>
<dbReference type="EMBL" id="QICS01000002">
    <property type="protein sequence ID" value="PXV93455.1"/>
    <property type="molecule type" value="Genomic_DNA"/>
</dbReference>
<dbReference type="AlphaFoldDB" id="A0A318EPQ8"/>
<organism evidence="2 3">
    <name type="scientific">Lachnotalea glycerini</name>
    <dbReference type="NCBI Taxonomy" id="1763509"/>
    <lineage>
        <taxon>Bacteria</taxon>
        <taxon>Bacillati</taxon>
        <taxon>Bacillota</taxon>
        <taxon>Clostridia</taxon>
        <taxon>Lachnospirales</taxon>
        <taxon>Lachnospiraceae</taxon>
        <taxon>Lachnotalea</taxon>
    </lineage>
</organism>
<comment type="caution">
    <text evidence="2">The sequence shown here is derived from an EMBL/GenBank/DDBJ whole genome shotgun (WGS) entry which is preliminary data.</text>
</comment>
<dbReference type="Pfam" id="PF03167">
    <property type="entry name" value="UDG"/>
    <property type="match status" value="1"/>
</dbReference>
<dbReference type="RefSeq" id="WP_110290518.1">
    <property type="nucleotide sequence ID" value="NZ_QICS01000002.1"/>
</dbReference>